<dbReference type="GO" id="GO:0008236">
    <property type="term" value="F:serine-type peptidase activity"/>
    <property type="evidence" value="ECO:0007669"/>
    <property type="project" value="InterPro"/>
</dbReference>
<dbReference type="InterPro" id="IPR005151">
    <property type="entry name" value="Tail-specific_protease"/>
</dbReference>
<comment type="caution">
    <text evidence="3">The sequence shown here is derived from an EMBL/GenBank/DDBJ whole genome shotgun (WGS) entry which is preliminary data.</text>
</comment>
<proteinExistence type="predicted"/>
<dbReference type="Gene3D" id="3.90.226.10">
    <property type="entry name" value="2-enoyl-CoA Hydratase, Chain A, domain 1"/>
    <property type="match status" value="1"/>
</dbReference>
<dbReference type="GO" id="GO:0004175">
    <property type="term" value="F:endopeptidase activity"/>
    <property type="evidence" value="ECO:0007669"/>
    <property type="project" value="TreeGrafter"/>
</dbReference>
<feature type="region of interest" description="Disordered" evidence="1">
    <location>
        <begin position="80"/>
        <end position="100"/>
    </location>
</feature>
<name>A0A7C9VRI6_9PSEU</name>
<dbReference type="Proteomes" id="UP000481360">
    <property type="component" value="Unassembled WGS sequence"/>
</dbReference>
<protein>
    <submittedName>
        <fullName evidence="3">Peptidase S41</fullName>
    </submittedName>
</protein>
<gene>
    <name evidence="3" type="ORF">G7043_08555</name>
</gene>
<dbReference type="EMBL" id="JAAMPJ010000002">
    <property type="protein sequence ID" value="NGY58976.1"/>
    <property type="molecule type" value="Genomic_DNA"/>
</dbReference>
<evidence type="ECO:0000313" key="4">
    <source>
        <dbReference type="Proteomes" id="UP000481360"/>
    </source>
</evidence>
<dbReference type="GO" id="GO:0006508">
    <property type="term" value="P:proteolysis"/>
    <property type="evidence" value="ECO:0007669"/>
    <property type="project" value="InterPro"/>
</dbReference>
<dbReference type="SUPFAM" id="SSF52096">
    <property type="entry name" value="ClpP/crotonase"/>
    <property type="match status" value="1"/>
</dbReference>
<evidence type="ECO:0000256" key="1">
    <source>
        <dbReference type="SAM" id="MobiDB-lite"/>
    </source>
</evidence>
<evidence type="ECO:0000313" key="3">
    <source>
        <dbReference type="EMBL" id="NGY58976.1"/>
    </source>
</evidence>
<dbReference type="InterPro" id="IPR029045">
    <property type="entry name" value="ClpP/crotonase-like_dom_sf"/>
</dbReference>
<dbReference type="GO" id="GO:0030288">
    <property type="term" value="C:outer membrane-bounded periplasmic space"/>
    <property type="evidence" value="ECO:0007669"/>
    <property type="project" value="TreeGrafter"/>
</dbReference>
<reference evidence="3 4" key="1">
    <citation type="submission" date="2020-03" db="EMBL/GenBank/DDBJ databases">
        <title>Isolation and identification of active actinomycetes.</title>
        <authorList>
            <person name="Sun X."/>
        </authorList>
    </citation>
    <scope>NUCLEOTIDE SEQUENCE [LARGE SCALE GENOMIC DNA]</scope>
    <source>
        <strain evidence="3 4">NEAU-D13</strain>
    </source>
</reference>
<accession>A0A7C9VRI6</accession>
<keyword evidence="4" id="KW-1185">Reference proteome</keyword>
<dbReference type="RefSeq" id="WP_166045060.1">
    <property type="nucleotide sequence ID" value="NZ_JAAMPJ010000002.1"/>
</dbReference>
<dbReference type="PANTHER" id="PTHR32060">
    <property type="entry name" value="TAIL-SPECIFIC PROTEASE"/>
    <property type="match status" value="1"/>
</dbReference>
<evidence type="ECO:0000259" key="2">
    <source>
        <dbReference type="SMART" id="SM00245"/>
    </source>
</evidence>
<dbReference type="Pfam" id="PF03572">
    <property type="entry name" value="Peptidase_S41"/>
    <property type="match status" value="1"/>
</dbReference>
<dbReference type="PANTHER" id="PTHR32060:SF30">
    <property type="entry name" value="CARBOXY-TERMINAL PROCESSING PROTEASE CTPA"/>
    <property type="match status" value="1"/>
</dbReference>
<organism evidence="3 4">
    <name type="scientific">Lentzea alba</name>
    <dbReference type="NCBI Taxonomy" id="2714351"/>
    <lineage>
        <taxon>Bacteria</taxon>
        <taxon>Bacillati</taxon>
        <taxon>Actinomycetota</taxon>
        <taxon>Actinomycetes</taxon>
        <taxon>Pseudonocardiales</taxon>
        <taxon>Pseudonocardiaceae</taxon>
        <taxon>Lentzea</taxon>
    </lineage>
</organism>
<dbReference type="GO" id="GO:0007165">
    <property type="term" value="P:signal transduction"/>
    <property type="evidence" value="ECO:0007669"/>
    <property type="project" value="TreeGrafter"/>
</dbReference>
<sequence>MIRRALLVLLLTATTAGEPVPEARAYLDTALDLLQQHSFESLEADWPRLRAQAHRDAAHARRPADTYPAIERAITTLGNPHTNLLASPDGGAPSSGERNVPGGRMIGSVAYLTLPPTASEDGDVYVDSGRRLMHDLVAAHPGGWVVDLRGNFGGDMAPMLTVVAPLLGEGKKGAFVGRDGTRTDWGVRDGHVFNGELVRFPQVEMPAANGAVALLVDGRTASSGEAVLISFIGAQNARSFGGPTAGYASSNELFELPDGAQLAITTALMADRTGRTYGNAPITPHTLVGDGDALTAAIEWLSEQT</sequence>
<dbReference type="AlphaFoldDB" id="A0A7C9VRI6"/>
<dbReference type="SMART" id="SM00245">
    <property type="entry name" value="TSPc"/>
    <property type="match status" value="1"/>
</dbReference>
<feature type="domain" description="Tail specific protease" evidence="2">
    <location>
        <begin position="78"/>
        <end position="289"/>
    </location>
</feature>